<protein>
    <submittedName>
        <fullName evidence="3">Anti-sigma regulatory factor (Ser/Thr protein kinase)</fullName>
    </submittedName>
</protein>
<dbReference type="InterPro" id="IPR003594">
    <property type="entry name" value="HATPase_dom"/>
</dbReference>
<dbReference type="PANTHER" id="PTHR35526">
    <property type="entry name" value="ANTI-SIGMA-F FACTOR RSBW-RELATED"/>
    <property type="match status" value="1"/>
</dbReference>
<keyword evidence="3" id="KW-0808">Transferase</keyword>
<keyword evidence="4" id="KW-1185">Reference proteome</keyword>
<keyword evidence="1" id="KW-0723">Serine/threonine-protein kinase</keyword>
<dbReference type="RefSeq" id="WP_106586451.1">
    <property type="nucleotide sequence ID" value="NZ_PYGA01000030.1"/>
</dbReference>
<organism evidence="3 4">
    <name type="scientific">Murinocardiopsis flavida</name>
    <dbReference type="NCBI Taxonomy" id="645275"/>
    <lineage>
        <taxon>Bacteria</taxon>
        <taxon>Bacillati</taxon>
        <taxon>Actinomycetota</taxon>
        <taxon>Actinomycetes</taxon>
        <taxon>Streptosporangiales</taxon>
        <taxon>Nocardiopsidaceae</taxon>
        <taxon>Murinocardiopsis</taxon>
    </lineage>
</organism>
<dbReference type="SUPFAM" id="SSF55874">
    <property type="entry name" value="ATPase domain of HSP90 chaperone/DNA topoisomerase II/histidine kinase"/>
    <property type="match status" value="1"/>
</dbReference>
<reference evidence="3 4" key="1">
    <citation type="submission" date="2018-03" db="EMBL/GenBank/DDBJ databases">
        <title>Genomic Encyclopedia of Archaeal and Bacterial Type Strains, Phase II (KMG-II): from individual species to whole genera.</title>
        <authorList>
            <person name="Goeker M."/>
        </authorList>
    </citation>
    <scope>NUCLEOTIDE SEQUENCE [LARGE SCALE GENOMIC DNA]</scope>
    <source>
        <strain evidence="3 4">DSM 45312</strain>
    </source>
</reference>
<evidence type="ECO:0000313" key="4">
    <source>
        <dbReference type="Proteomes" id="UP000240542"/>
    </source>
</evidence>
<keyword evidence="3" id="KW-0418">Kinase</keyword>
<dbReference type="EMBL" id="PYGA01000030">
    <property type="protein sequence ID" value="PSK88046.1"/>
    <property type="molecule type" value="Genomic_DNA"/>
</dbReference>
<evidence type="ECO:0000313" key="3">
    <source>
        <dbReference type="EMBL" id="PSK88046.1"/>
    </source>
</evidence>
<comment type="caution">
    <text evidence="3">The sequence shown here is derived from an EMBL/GenBank/DDBJ whole genome shotgun (WGS) entry which is preliminary data.</text>
</comment>
<proteinExistence type="predicted"/>
<dbReference type="Proteomes" id="UP000240542">
    <property type="component" value="Unassembled WGS sequence"/>
</dbReference>
<evidence type="ECO:0000259" key="2">
    <source>
        <dbReference type="Pfam" id="PF13581"/>
    </source>
</evidence>
<dbReference type="Pfam" id="PF13581">
    <property type="entry name" value="HATPase_c_2"/>
    <property type="match status" value="1"/>
</dbReference>
<dbReference type="InterPro" id="IPR036890">
    <property type="entry name" value="HATPase_C_sf"/>
</dbReference>
<dbReference type="AlphaFoldDB" id="A0A2P8CSV0"/>
<name>A0A2P8CSV0_9ACTN</name>
<evidence type="ECO:0000256" key="1">
    <source>
        <dbReference type="ARBA" id="ARBA00022527"/>
    </source>
</evidence>
<accession>A0A2P8CSV0</accession>
<dbReference type="GO" id="GO:0004674">
    <property type="term" value="F:protein serine/threonine kinase activity"/>
    <property type="evidence" value="ECO:0007669"/>
    <property type="project" value="UniProtKB-KW"/>
</dbReference>
<dbReference type="OrthoDB" id="3425746at2"/>
<dbReference type="CDD" id="cd16936">
    <property type="entry name" value="HATPase_RsbW-like"/>
    <property type="match status" value="1"/>
</dbReference>
<feature type="domain" description="Histidine kinase/HSP90-like ATPase" evidence="2">
    <location>
        <begin position="27"/>
        <end position="132"/>
    </location>
</feature>
<sequence length="175" mass="18508">MAIMPHTTPASYALPGIRWAPRLYPGEAAEAARVRSELRTDLARLPGLPAELVDAMALCASEAFANATAHTRSGEQGGRVVRALSFRGPGRLRFTLIDDGAATAPRVPHQRTDEEWDGAEDGRGLLLIDSLAAAWGTFAVVPFPFCAGLGTAVWAEFPLSSVGDRCGLGRSVHTG</sequence>
<dbReference type="PANTHER" id="PTHR35526:SF3">
    <property type="entry name" value="ANTI-SIGMA-F FACTOR RSBW"/>
    <property type="match status" value="1"/>
</dbReference>
<dbReference type="Gene3D" id="3.30.565.10">
    <property type="entry name" value="Histidine kinase-like ATPase, C-terminal domain"/>
    <property type="match status" value="1"/>
</dbReference>
<dbReference type="InterPro" id="IPR050267">
    <property type="entry name" value="Anti-sigma-factor_SerPK"/>
</dbReference>
<gene>
    <name evidence="3" type="ORF">CLV63_1308</name>
</gene>